<protein>
    <submittedName>
        <fullName evidence="3">BolA family transcriptional regulator</fullName>
    </submittedName>
</protein>
<dbReference type="InterPro" id="IPR050961">
    <property type="entry name" value="BolA/IbaG_stress_morph_reg"/>
</dbReference>
<gene>
    <name evidence="3" type="ORF">OW721_02400</name>
</gene>
<sequence>MTLEKIKKCLISKMKISFLEIYDDSSCHNYSKKGITHLRIIIISNDFINHKLIDRHRITFSKLSDKIKKKIYSLTLNTYTLDEWKNKKSKISNNTKCLKKHNTLSVY</sequence>
<organism evidence="3 4">
    <name type="scientific">Buchnera aphidicola</name>
    <name type="common">Macrosiphum albifrons</name>
    <dbReference type="NCBI Taxonomy" id="2994844"/>
    <lineage>
        <taxon>Bacteria</taxon>
        <taxon>Pseudomonadati</taxon>
        <taxon>Pseudomonadota</taxon>
        <taxon>Gammaproteobacteria</taxon>
        <taxon>Enterobacterales</taxon>
        <taxon>Erwiniaceae</taxon>
        <taxon>Buchnera</taxon>
    </lineage>
</organism>
<dbReference type="Gene3D" id="3.30.300.90">
    <property type="entry name" value="BolA-like"/>
    <property type="match status" value="1"/>
</dbReference>
<evidence type="ECO:0000256" key="2">
    <source>
        <dbReference type="RuleBase" id="RU003860"/>
    </source>
</evidence>
<evidence type="ECO:0000256" key="1">
    <source>
        <dbReference type="ARBA" id="ARBA00005578"/>
    </source>
</evidence>
<evidence type="ECO:0000313" key="4">
    <source>
        <dbReference type="Proteomes" id="UP001163094"/>
    </source>
</evidence>
<dbReference type="InterPro" id="IPR002634">
    <property type="entry name" value="BolA"/>
</dbReference>
<proteinExistence type="inferred from homology"/>
<dbReference type="EMBL" id="CP113409">
    <property type="protein sequence ID" value="WAI11658.1"/>
    <property type="molecule type" value="Genomic_DNA"/>
</dbReference>
<evidence type="ECO:0000313" key="3">
    <source>
        <dbReference type="EMBL" id="WAI11658.1"/>
    </source>
</evidence>
<name>A0AAJ5PT04_9GAMM</name>
<accession>A0AAJ5PT04</accession>
<dbReference type="InterPro" id="IPR036065">
    <property type="entry name" value="BolA-like_sf"/>
</dbReference>
<reference evidence="3" key="1">
    <citation type="submission" date="2022-11" db="EMBL/GenBank/DDBJ databases">
        <title>The whole genome sequencing of pests is an important tool to study the evolution of the plant-insect interaction and insecticide resistance.</title>
        <authorList>
            <person name="Kananovich Y."/>
        </authorList>
    </citation>
    <scope>NUCLEOTIDE SEQUENCE</scope>
    <source>
        <strain evidence="3">BSU_Mac_2017</strain>
    </source>
</reference>
<dbReference type="Proteomes" id="UP001163094">
    <property type="component" value="Chromosome"/>
</dbReference>
<dbReference type="PANTHER" id="PTHR46229:SF2">
    <property type="entry name" value="BOLA-LIKE PROTEIN 1"/>
    <property type="match status" value="1"/>
</dbReference>
<comment type="similarity">
    <text evidence="1 2">Belongs to the BolA/IbaG family.</text>
</comment>
<dbReference type="PANTHER" id="PTHR46229">
    <property type="entry name" value="BOLA TRANSCRIPTION REGULATOR"/>
    <property type="match status" value="1"/>
</dbReference>
<dbReference type="PIRSF" id="PIRSF003113">
    <property type="entry name" value="BolA"/>
    <property type="match status" value="1"/>
</dbReference>
<dbReference type="AlphaFoldDB" id="A0AAJ5PT04"/>
<dbReference type="Pfam" id="PF01722">
    <property type="entry name" value="BolA"/>
    <property type="match status" value="1"/>
</dbReference>
<dbReference type="SUPFAM" id="SSF82657">
    <property type="entry name" value="BolA-like"/>
    <property type="match status" value="1"/>
</dbReference>